<evidence type="ECO:0000313" key="14">
    <source>
        <dbReference type="EMBL" id="MBW7466546.1"/>
    </source>
</evidence>
<dbReference type="Gene3D" id="3.40.50.300">
    <property type="entry name" value="P-loop containing nucleotide triphosphate hydrolases"/>
    <property type="match status" value="1"/>
</dbReference>
<keyword evidence="5" id="KW-0479">Metal-binding</keyword>
<keyword evidence="7" id="KW-0862">Zinc</keyword>
<dbReference type="GO" id="GO:0003887">
    <property type="term" value="F:DNA-directed DNA polymerase activity"/>
    <property type="evidence" value="ECO:0007669"/>
    <property type="project" value="UniProtKB-EC"/>
</dbReference>
<evidence type="ECO:0000256" key="8">
    <source>
        <dbReference type="ARBA" id="ARBA00022840"/>
    </source>
</evidence>
<evidence type="ECO:0000256" key="2">
    <source>
        <dbReference type="ARBA" id="ARBA00022679"/>
    </source>
</evidence>
<keyword evidence="8 11" id="KW-0067">ATP-binding</keyword>
<comment type="subunit">
    <text evidence="11">DNA polymerase III contains a core (composed of alpha, epsilon and theta chains) that associates with a tau subunit. This core dimerizes to form the POLIII' complex. PolIII' associates with the gamma complex (composed of gamma, delta, delta', psi and chi chains) and with the beta chain to form the complete DNA polymerase III complex.</text>
</comment>
<comment type="function">
    <text evidence="11">DNA polymerase III is a complex, multichain enzyme responsible for most of the replicative synthesis in bacteria. This DNA polymerase also exhibits 3' to 5' exonuclease activity.</text>
</comment>
<dbReference type="Pfam" id="PF12169">
    <property type="entry name" value="DNA_pol3_gamma3"/>
    <property type="match status" value="1"/>
</dbReference>
<dbReference type="Gene3D" id="1.10.8.60">
    <property type="match status" value="1"/>
</dbReference>
<evidence type="ECO:0000256" key="3">
    <source>
        <dbReference type="ARBA" id="ARBA00022695"/>
    </source>
</evidence>
<keyword evidence="4 11" id="KW-0235">DNA replication</keyword>
<accession>A0ABS7CS70</accession>
<dbReference type="Pfam" id="PF22608">
    <property type="entry name" value="DNAX_ATPase_lid"/>
    <property type="match status" value="1"/>
</dbReference>
<feature type="compositionally biased region" description="Polar residues" evidence="12">
    <location>
        <begin position="385"/>
        <end position="440"/>
    </location>
</feature>
<comment type="catalytic activity">
    <reaction evidence="10 11">
        <text>DNA(n) + a 2'-deoxyribonucleoside 5'-triphosphate = DNA(n+1) + diphosphate</text>
        <dbReference type="Rhea" id="RHEA:22508"/>
        <dbReference type="Rhea" id="RHEA-COMP:17339"/>
        <dbReference type="Rhea" id="RHEA-COMP:17340"/>
        <dbReference type="ChEBI" id="CHEBI:33019"/>
        <dbReference type="ChEBI" id="CHEBI:61560"/>
        <dbReference type="ChEBI" id="CHEBI:173112"/>
        <dbReference type="EC" id="2.7.7.7"/>
    </reaction>
</comment>
<organism evidence="14 15">
    <name type="scientific">Pontibacter aydingkolensis</name>
    <dbReference type="NCBI Taxonomy" id="1911536"/>
    <lineage>
        <taxon>Bacteria</taxon>
        <taxon>Pseudomonadati</taxon>
        <taxon>Bacteroidota</taxon>
        <taxon>Cytophagia</taxon>
        <taxon>Cytophagales</taxon>
        <taxon>Hymenobacteraceae</taxon>
        <taxon>Pontibacter</taxon>
    </lineage>
</organism>
<dbReference type="Pfam" id="PF13177">
    <property type="entry name" value="DNA_pol3_delta2"/>
    <property type="match status" value="1"/>
</dbReference>
<dbReference type="NCBIfam" id="NF011531">
    <property type="entry name" value="PRK14971.1"/>
    <property type="match status" value="1"/>
</dbReference>
<evidence type="ECO:0000256" key="11">
    <source>
        <dbReference type="RuleBase" id="RU364063"/>
    </source>
</evidence>
<dbReference type="InterPro" id="IPR027417">
    <property type="entry name" value="P-loop_NTPase"/>
</dbReference>
<dbReference type="SUPFAM" id="SSF48019">
    <property type="entry name" value="post-AAA+ oligomerization domain-like"/>
    <property type="match status" value="1"/>
</dbReference>
<dbReference type="SUPFAM" id="SSF52540">
    <property type="entry name" value="P-loop containing nucleoside triphosphate hydrolases"/>
    <property type="match status" value="1"/>
</dbReference>
<dbReference type="EMBL" id="JAHYXK010000003">
    <property type="protein sequence ID" value="MBW7466546.1"/>
    <property type="molecule type" value="Genomic_DNA"/>
</dbReference>
<dbReference type="EC" id="2.7.7.7" evidence="11"/>
<evidence type="ECO:0000256" key="6">
    <source>
        <dbReference type="ARBA" id="ARBA00022741"/>
    </source>
</evidence>
<dbReference type="InterPro" id="IPR022754">
    <property type="entry name" value="DNA_pol_III_gamma-3"/>
</dbReference>
<comment type="caution">
    <text evidence="14">The sequence shown here is derived from an EMBL/GenBank/DDBJ whole genome shotgun (WGS) entry which is preliminary data.</text>
</comment>
<dbReference type="InterPro" id="IPR045085">
    <property type="entry name" value="HLD_clamp_pol_III_gamma_tau"/>
</dbReference>
<gene>
    <name evidence="11" type="primary">dnaX</name>
    <name evidence="14" type="ORF">K0O23_05665</name>
</gene>
<dbReference type="RefSeq" id="WP_219876419.1">
    <property type="nucleotide sequence ID" value="NZ_JAHYXK010000003.1"/>
</dbReference>
<dbReference type="CDD" id="cd18137">
    <property type="entry name" value="HLD_clamp_pol_III_gamma_tau"/>
    <property type="match status" value="1"/>
</dbReference>
<evidence type="ECO:0000256" key="12">
    <source>
        <dbReference type="SAM" id="MobiDB-lite"/>
    </source>
</evidence>
<keyword evidence="3 11" id="KW-0548">Nucleotidyltransferase</keyword>
<dbReference type="NCBIfam" id="TIGR02397">
    <property type="entry name" value="dnaX_nterm"/>
    <property type="match status" value="1"/>
</dbReference>
<protein>
    <recommendedName>
        <fullName evidence="11">DNA polymerase III subunit gamma/tau</fullName>
        <ecNumber evidence="11">2.7.7.7</ecNumber>
    </recommendedName>
</protein>
<reference evidence="14 15" key="1">
    <citation type="journal article" date="2016" name="Int. J. Syst. Evol. Microbiol.">
        <title>Pontibacter aydingkolensis sp. nov., isolated from soil of a salt lake.</title>
        <authorList>
            <person name="Osman G."/>
            <person name="Zhang T."/>
            <person name="Lou K."/>
            <person name="Gao Y."/>
            <person name="Chang W."/>
            <person name="Lin Q."/>
            <person name="Yang H.M."/>
            <person name="Huo X.D."/>
            <person name="Wang N."/>
        </authorList>
    </citation>
    <scope>NUCLEOTIDE SEQUENCE [LARGE SCALE GENOMIC DNA]</scope>
    <source>
        <strain evidence="14 15">KACC 19255</strain>
    </source>
</reference>
<keyword evidence="15" id="KW-1185">Reference proteome</keyword>
<keyword evidence="2 11" id="KW-0808">Transferase</keyword>
<name>A0ABS7CS70_9BACT</name>
<dbReference type="PRINTS" id="PR00300">
    <property type="entry name" value="CLPPROTEASEA"/>
</dbReference>
<evidence type="ECO:0000256" key="4">
    <source>
        <dbReference type="ARBA" id="ARBA00022705"/>
    </source>
</evidence>
<dbReference type="InterPro" id="IPR003593">
    <property type="entry name" value="AAA+_ATPase"/>
</dbReference>
<dbReference type="Gene3D" id="1.20.272.10">
    <property type="match status" value="1"/>
</dbReference>
<evidence type="ECO:0000256" key="10">
    <source>
        <dbReference type="ARBA" id="ARBA00049244"/>
    </source>
</evidence>
<evidence type="ECO:0000256" key="1">
    <source>
        <dbReference type="ARBA" id="ARBA00006360"/>
    </source>
</evidence>
<feature type="domain" description="AAA+ ATPase" evidence="13">
    <location>
        <begin position="38"/>
        <end position="181"/>
    </location>
</feature>
<evidence type="ECO:0000313" key="15">
    <source>
        <dbReference type="Proteomes" id="UP000813018"/>
    </source>
</evidence>
<dbReference type="InterPro" id="IPR012763">
    <property type="entry name" value="DNA_pol_III_sug/sutau_N"/>
</dbReference>
<dbReference type="InterPro" id="IPR008921">
    <property type="entry name" value="DNA_pol3_clamp-load_cplx_C"/>
</dbReference>
<dbReference type="InterPro" id="IPR050238">
    <property type="entry name" value="DNA_Rep/Repair_Clamp_Loader"/>
</dbReference>
<evidence type="ECO:0000256" key="5">
    <source>
        <dbReference type="ARBA" id="ARBA00022723"/>
    </source>
</evidence>
<proteinExistence type="inferred from homology"/>
<dbReference type="PANTHER" id="PTHR11669">
    <property type="entry name" value="REPLICATION FACTOR C / DNA POLYMERASE III GAMMA-TAU SUBUNIT"/>
    <property type="match status" value="1"/>
</dbReference>
<dbReference type="Proteomes" id="UP000813018">
    <property type="component" value="Unassembled WGS sequence"/>
</dbReference>
<feature type="region of interest" description="Disordered" evidence="12">
    <location>
        <begin position="379"/>
        <end position="485"/>
    </location>
</feature>
<evidence type="ECO:0000259" key="13">
    <source>
        <dbReference type="SMART" id="SM00382"/>
    </source>
</evidence>
<keyword evidence="6 11" id="KW-0547">Nucleotide-binding</keyword>
<dbReference type="SMART" id="SM00382">
    <property type="entry name" value="AAA"/>
    <property type="match status" value="1"/>
</dbReference>
<dbReference type="CDD" id="cd00009">
    <property type="entry name" value="AAA"/>
    <property type="match status" value="1"/>
</dbReference>
<evidence type="ECO:0000256" key="9">
    <source>
        <dbReference type="ARBA" id="ARBA00022932"/>
    </source>
</evidence>
<dbReference type="InterPro" id="IPR001270">
    <property type="entry name" value="ClpA/B"/>
</dbReference>
<sequence>MENFVVSARKYRPSTFDSVVGQHHITNTLKNAISSKHLAQAFLFCGPRGVGKTTCARILAKTINCQNITPETEACNECESCRSFNSNSSFNIHELDAASNNSVEDIRNLVEQVRYAPQTGKYKIYIIDEVHMLSNQAFNAFLKTLEEPPSYAIFILATTERHKIIPTILSRCQIFDFNRIRIEDMVRHLGSIATKESIQAEPDALHLISQKADGALRDALSIFDQMVTFSGSNVTYKATVENLHILDYDYYFRLTDHLLDQNLAGSLLLFDEILKNGFDAHNFLIGIAEHFRSLLVCKDAQTIQLLEVSDSIKAKYAEQSQKASVSFLLSGLNLVSTCDTNYKSSKNQRLHVELCLMKLAHLNAALNFAQNGTEAKKAKVADQAPASTGNTGAIPSVSMQPVHTSGTVPSQQMQQSTPGSVPSERMQQPHTPNQVPSEGLQQPPKHQDVTLDAHLSPPKAQAAPEQPRSKVQLPPPKKLSKLPSLKDIGNAQAAVADVAVAVEEDDANYGAAVPVDEARLKTVWHAILRRKKAENMMEFTLLNRQYHIGPDNEVVLHLENHVMMDQFTALRPDILRELKKETGNRSIKLRAEVVEVQDEGRKLYTSQDKFNYLAEKFPVIVDLKQRFGLDTDF</sequence>
<evidence type="ECO:0000256" key="7">
    <source>
        <dbReference type="ARBA" id="ARBA00022833"/>
    </source>
</evidence>
<dbReference type="NCBIfam" id="NF004046">
    <property type="entry name" value="PRK05563.1"/>
    <property type="match status" value="1"/>
</dbReference>
<comment type="similarity">
    <text evidence="1 11">Belongs to the DnaX/STICHEL family.</text>
</comment>
<keyword evidence="9 11" id="KW-0239">DNA-directed DNA polymerase</keyword>
<dbReference type="PANTHER" id="PTHR11669:SF0">
    <property type="entry name" value="PROTEIN STICHEL-LIKE 2"/>
    <property type="match status" value="1"/>
</dbReference>